<dbReference type="HOGENOM" id="CLU_1328434_0_0_1"/>
<name>A0A061G4U1_THECC</name>
<dbReference type="Proteomes" id="UP000026915">
    <property type="component" value="Chromosome 3"/>
</dbReference>
<evidence type="ECO:0000313" key="1">
    <source>
        <dbReference type="EMBL" id="EOY24591.1"/>
    </source>
</evidence>
<evidence type="ECO:0000313" key="2">
    <source>
        <dbReference type="Proteomes" id="UP000026915"/>
    </source>
</evidence>
<keyword evidence="2" id="KW-1185">Reference proteome</keyword>
<dbReference type="Gramene" id="EOY24591">
    <property type="protein sequence ID" value="EOY24591"/>
    <property type="gene ID" value="TCM_016152"/>
</dbReference>
<dbReference type="InParanoid" id="A0A061G4U1"/>
<dbReference type="EMBL" id="CM001881">
    <property type="protein sequence ID" value="EOY24591.1"/>
    <property type="molecule type" value="Genomic_DNA"/>
</dbReference>
<sequence>MVHSAGKKRFETTKMEIPMLVKQGTGQSQRRNSTRQILGLGSCSEISFRVWSLVYPAIIKLVVFWFPLQGWFTSSRESRPFIYLEHQQPRQGATALSTPPVSPKEVKESPSKLFTFHLTRNDRVQGSQSNEVLNSVSKKQFSISWQKSEESNGKCFKQKVHVICLYPVYCLAWSAFFQRGSITINLRVNDVEPKAVATLCSDDVSPI</sequence>
<reference evidence="1 2" key="1">
    <citation type="journal article" date="2013" name="Genome Biol.">
        <title>The genome sequence of the most widely cultivated cacao type and its use to identify candidate genes regulating pod color.</title>
        <authorList>
            <person name="Motamayor J.C."/>
            <person name="Mockaitis K."/>
            <person name="Schmutz J."/>
            <person name="Haiminen N."/>
            <person name="Iii D.L."/>
            <person name="Cornejo O."/>
            <person name="Findley S.D."/>
            <person name="Zheng P."/>
            <person name="Utro F."/>
            <person name="Royaert S."/>
            <person name="Saski C."/>
            <person name="Jenkins J."/>
            <person name="Podicheti R."/>
            <person name="Zhao M."/>
            <person name="Scheffler B.E."/>
            <person name="Stack J.C."/>
            <person name="Feltus F.A."/>
            <person name="Mustiga G.M."/>
            <person name="Amores F."/>
            <person name="Phillips W."/>
            <person name="Marelli J.P."/>
            <person name="May G.D."/>
            <person name="Shapiro H."/>
            <person name="Ma J."/>
            <person name="Bustamante C.D."/>
            <person name="Schnell R.J."/>
            <person name="Main D."/>
            <person name="Gilbert D."/>
            <person name="Parida L."/>
            <person name="Kuhn D.N."/>
        </authorList>
    </citation>
    <scope>NUCLEOTIDE SEQUENCE [LARGE SCALE GENOMIC DNA]</scope>
    <source>
        <strain evidence="2">cv. Matina 1-6</strain>
    </source>
</reference>
<dbReference type="AlphaFoldDB" id="A0A061G4U1"/>
<protein>
    <submittedName>
        <fullName evidence="1">Uncharacterized protein</fullName>
    </submittedName>
</protein>
<organism evidence="1 2">
    <name type="scientific">Theobroma cacao</name>
    <name type="common">Cacao</name>
    <name type="synonym">Cocoa</name>
    <dbReference type="NCBI Taxonomy" id="3641"/>
    <lineage>
        <taxon>Eukaryota</taxon>
        <taxon>Viridiplantae</taxon>
        <taxon>Streptophyta</taxon>
        <taxon>Embryophyta</taxon>
        <taxon>Tracheophyta</taxon>
        <taxon>Spermatophyta</taxon>
        <taxon>Magnoliopsida</taxon>
        <taxon>eudicotyledons</taxon>
        <taxon>Gunneridae</taxon>
        <taxon>Pentapetalae</taxon>
        <taxon>rosids</taxon>
        <taxon>malvids</taxon>
        <taxon>Malvales</taxon>
        <taxon>Malvaceae</taxon>
        <taxon>Byttnerioideae</taxon>
        <taxon>Theobroma</taxon>
    </lineage>
</organism>
<gene>
    <name evidence="1" type="ORF">TCM_016152</name>
</gene>
<proteinExistence type="predicted"/>
<accession>A0A061G4U1</accession>